<protein>
    <submittedName>
        <fullName evidence="2">Uncharacterized protein</fullName>
    </submittedName>
</protein>
<reference evidence="2 3" key="1">
    <citation type="journal article" date="2023" name="bioRxiv">
        <title>High-quality genome assemblies of four members of thePodospora anserinaspecies complex.</title>
        <authorList>
            <person name="Ament-Velasquez S.L."/>
            <person name="Vogan A.A."/>
            <person name="Wallerman O."/>
            <person name="Hartmann F."/>
            <person name="Gautier V."/>
            <person name="Silar P."/>
            <person name="Giraud T."/>
            <person name="Johannesson H."/>
        </authorList>
    </citation>
    <scope>NUCLEOTIDE SEQUENCE [LARGE SCALE GENOMIC DNA]</scope>
    <source>
        <strain evidence="2 3">CBS 112042</strain>
    </source>
</reference>
<name>A0ABR0FIA6_9PEZI</name>
<feature type="region of interest" description="Disordered" evidence="1">
    <location>
        <begin position="328"/>
        <end position="358"/>
    </location>
</feature>
<feature type="compositionally biased region" description="Basic residues" evidence="1">
    <location>
        <begin position="42"/>
        <end position="59"/>
    </location>
</feature>
<feature type="compositionally biased region" description="Low complexity" evidence="1">
    <location>
        <begin position="115"/>
        <end position="128"/>
    </location>
</feature>
<accession>A0ABR0FIA6</accession>
<dbReference type="Proteomes" id="UP001322138">
    <property type="component" value="Unassembled WGS sequence"/>
</dbReference>
<gene>
    <name evidence="2" type="ORF">QC761_405980</name>
</gene>
<dbReference type="RefSeq" id="XP_062732659.1">
    <property type="nucleotide sequence ID" value="XM_062878874.1"/>
</dbReference>
<comment type="caution">
    <text evidence="2">The sequence shown here is derived from an EMBL/GenBank/DDBJ whole genome shotgun (WGS) entry which is preliminary data.</text>
</comment>
<feature type="region of interest" description="Disordered" evidence="1">
    <location>
        <begin position="1"/>
        <end position="129"/>
    </location>
</feature>
<feature type="compositionally biased region" description="Acidic residues" evidence="1">
    <location>
        <begin position="328"/>
        <end position="346"/>
    </location>
</feature>
<organism evidence="2 3">
    <name type="scientific">Podospora bellae-mahoneyi</name>
    <dbReference type="NCBI Taxonomy" id="2093777"/>
    <lineage>
        <taxon>Eukaryota</taxon>
        <taxon>Fungi</taxon>
        <taxon>Dikarya</taxon>
        <taxon>Ascomycota</taxon>
        <taxon>Pezizomycotina</taxon>
        <taxon>Sordariomycetes</taxon>
        <taxon>Sordariomycetidae</taxon>
        <taxon>Sordariales</taxon>
        <taxon>Podosporaceae</taxon>
        <taxon>Podospora</taxon>
    </lineage>
</organism>
<evidence type="ECO:0000313" key="3">
    <source>
        <dbReference type="Proteomes" id="UP001322138"/>
    </source>
</evidence>
<keyword evidence="3" id="KW-1185">Reference proteome</keyword>
<dbReference type="EMBL" id="JAFFGZ010000006">
    <property type="protein sequence ID" value="KAK4643683.1"/>
    <property type="molecule type" value="Genomic_DNA"/>
</dbReference>
<evidence type="ECO:0000313" key="2">
    <source>
        <dbReference type="EMBL" id="KAK4643683.1"/>
    </source>
</evidence>
<proteinExistence type="predicted"/>
<dbReference type="GeneID" id="87898356"/>
<sequence length="646" mass="69909">MSRNPVPIQPAPGHQPSPIHIASRHEISPNSLYQPIACPPPRTKKRHHSHHCPRQRPRRHNPDYSSDSDSEKLELEPEDQQLPDSGYGTQSSLQSVDSLDSHPPKSLLSALLNNKPSKPSDIKSSPLPGRDDILIFRGTGMEPSFQAVSRFREIMPEIQRVLQKHVAGSQKWSSLLPSGMRRKKRDGEEVVLTMRLMMVGKTAETARPSIVIFVSTDQTAGLEGVMRERGVRELYCPGDGFVTNFEVVIVGEAAKKRFLQMVEVTWEGGSALSVSDKGLPTWCGEGIRLGTAGGKSVASTIGGLVKLTNHDGEVQIVGMTAAHALEGLLDDDDGSDSEGDETEEEPPQQPQPQKPLLGQLIHPSLPINTCSSDLKIPPRDWALFEITKSNLKPNLRLQSSARSHFKARADELALAEPSTFPDTASIEVELLSQTGVKHGSLSHFPAGLMLSPDHGFVQAYTLTLDETYQVDNGDSGAWVINPISKTVYGHLVSTDFTGDGYIIPLHSTLSEITATIPGLASVCLASMADLVEHSLRSYSWYIDSAVAGSARAEPGSAISETPAWAMALADCADRERGKEMKLDGMVSGAYERDVSTGDRLRVGKGQGRLLSDRDSGYGSCGSSVICNLEGDGDAEVEGGMADFRGW</sequence>
<evidence type="ECO:0000256" key="1">
    <source>
        <dbReference type="SAM" id="MobiDB-lite"/>
    </source>
</evidence>